<keyword evidence="2" id="KW-1185">Reference proteome</keyword>
<sequence length="293" mass="33935">MQYIRCNLCSNDDYTILFEPGVAQISQIVQCNCCNLMYANPRAKDADHVGIETWNPDWVLSNPNRQKLEKESLQVKDYESTKKFLNEYYPQKGKLLEIGSSFGYLLNFFKKDEWHVMGVEPNLGACKYAESNFGIKAIPSILEKAEISDKSVDVVLMMHVIEHLPNPSMTFKEVYRLLKPGGIFVVETPRYDTLVFKLLGKRERSLSCNGHIYFFTSQTLEKMATQTGFTMLKLDYVGRSLTLDRLFYNFGVMSKNKLIKDKLNDFSKKFNLNQVRIYINARDMQRAYLMKPA</sequence>
<keyword evidence="1" id="KW-0808">Transferase</keyword>
<protein>
    <submittedName>
        <fullName evidence="1">Methyltransferase domain family</fullName>
    </submittedName>
</protein>
<proteinExistence type="predicted"/>
<evidence type="ECO:0000313" key="2">
    <source>
        <dbReference type="Proteomes" id="UP000003835"/>
    </source>
</evidence>
<gene>
    <name evidence="1" type="ORF">MC7420_2184</name>
</gene>
<dbReference type="eggNOG" id="COG2227">
    <property type="taxonomic scope" value="Bacteria"/>
</dbReference>
<dbReference type="Proteomes" id="UP000003835">
    <property type="component" value="Unassembled WGS sequence"/>
</dbReference>
<dbReference type="PANTHER" id="PTHR43861:SF6">
    <property type="entry name" value="METHYLTRANSFERASE TYPE 11"/>
    <property type="match status" value="1"/>
</dbReference>
<dbReference type="GO" id="GO:0032259">
    <property type="term" value="P:methylation"/>
    <property type="evidence" value="ECO:0007669"/>
    <property type="project" value="UniProtKB-KW"/>
</dbReference>
<organism evidence="1 2">
    <name type="scientific">Coleofasciculus chthonoplastes PCC 7420</name>
    <dbReference type="NCBI Taxonomy" id="118168"/>
    <lineage>
        <taxon>Bacteria</taxon>
        <taxon>Bacillati</taxon>
        <taxon>Cyanobacteriota</taxon>
        <taxon>Cyanophyceae</taxon>
        <taxon>Coleofasciculales</taxon>
        <taxon>Coleofasciculaceae</taxon>
        <taxon>Coleofasciculus</taxon>
    </lineage>
</organism>
<dbReference type="AlphaFoldDB" id="B4VS78"/>
<dbReference type="Pfam" id="PF13489">
    <property type="entry name" value="Methyltransf_23"/>
    <property type="match status" value="1"/>
</dbReference>
<dbReference type="PANTHER" id="PTHR43861">
    <property type="entry name" value="TRANS-ACONITATE 2-METHYLTRANSFERASE-RELATED"/>
    <property type="match status" value="1"/>
</dbReference>
<dbReference type="OrthoDB" id="444805at2"/>
<keyword evidence="1" id="KW-0489">Methyltransferase</keyword>
<dbReference type="HOGENOM" id="CLU_938999_0_0_3"/>
<dbReference type="InterPro" id="IPR029063">
    <property type="entry name" value="SAM-dependent_MTases_sf"/>
</dbReference>
<evidence type="ECO:0000313" key="1">
    <source>
        <dbReference type="EMBL" id="EDX75180.1"/>
    </source>
</evidence>
<accession>B4VS78</accession>
<dbReference type="SUPFAM" id="SSF53335">
    <property type="entry name" value="S-adenosyl-L-methionine-dependent methyltransferases"/>
    <property type="match status" value="1"/>
</dbReference>
<name>B4VS78_9CYAN</name>
<dbReference type="STRING" id="118168.MC7420_2184"/>
<dbReference type="CDD" id="cd02440">
    <property type="entry name" value="AdoMet_MTases"/>
    <property type="match status" value="1"/>
</dbReference>
<dbReference type="EMBL" id="DS989850">
    <property type="protein sequence ID" value="EDX75180.1"/>
    <property type="molecule type" value="Genomic_DNA"/>
</dbReference>
<dbReference type="RefSeq" id="WP_006101452.1">
    <property type="nucleotide sequence ID" value="NZ_DS989850.1"/>
</dbReference>
<dbReference type="Gene3D" id="3.40.50.150">
    <property type="entry name" value="Vaccinia Virus protein VP39"/>
    <property type="match status" value="1"/>
</dbReference>
<dbReference type="GO" id="GO:0008168">
    <property type="term" value="F:methyltransferase activity"/>
    <property type="evidence" value="ECO:0007669"/>
    <property type="project" value="UniProtKB-KW"/>
</dbReference>
<reference evidence="1 2" key="1">
    <citation type="submission" date="2008-07" db="EMBL/GenBank/DDBJ databases">
        <authorList>
            <person name="Tandeau de Marsac N."/>
            <person name="Ferriera S."/>
            <person name="Johnson J."/>
            <person name="Kravitz S."/>
            <person name="Beeson K."/>
            <person name="Sutton G."/>
            <person name="Rogers Y.-H."/>
            <person name="Friedman R."/>
            <person name="Frazier M."/>
            <person name="Venter J.C."/>
        </authorList>
    </citation>
    <scope>NUCLEOTIDE SEQUENCE [LARGE SCALE GENOMIC DNA]</scope>
    <source>
        <strain evidence="1 2">PCC 7420</strain>
    </source>
</reference>